<dbReference type="Pfam" id="PF17384">
    <property type="entry name" value="DUF150_C"/>
    <property type="match status" value="1"/>
</dbReference>
<dbReference type="RefSeq" id="WP_074745750.1">
    <property type="nucleotide sequence ID" value="NZ_FOCT01000005.1"/>
</dbReference>
<comment type="similarity">
    <text evidence="3">Belongs to the RimP family.</text>
</comment>
<dbReference type="InterPro" id="IPR028998">
    <property type="entry name" value="RimP_C"/>
</dbReference>
<dbReference type="AlphaFoldDB" id="A0A1H8HBU8"/>
<sequence length="142" mass="15906">MDLYELLEPTLAGLGYELVDLERSPGGKLLRIFIDKPGGVSVDDCVTVSNHLSRFLAVENVDYDRLEISSPGLDRPLKKTADFIRFAGESVKLRLRVALQGQRNFVGILREVKDGILKLEVDGKMLDLELTNLEKVRLVPKL</sequence>
<comment type="subcellular location">
    <subcellularLocation>
        <location evidence="3">Cytoplasm</location>
    </subcellularLocation>
</comment>
<feature type="domain" description="Ribosome maturation factor RimP C-terminal" evidence="5">
    <location>
        <begin position="77"/>
        <end position="141"/>
    </location>
</feature>
<dbReference type="InterPro" id="IPR003728">
    <property type="entry name" value="Ribosome_maturation_RimP"/>
</dbReference>
<dbReference type="GO" id="GO:0000028">
    <property type="term" value="P:ribosomal small subunit assembly"/>
    <property type="evidence" value="ECO:0007669"/>
    <property type="project" value="TreeGrafter"/>
</dbReference>
<dbReference type="PANTHER" id="PTHR33867">
    <property type="entry name" value="RIBOSOME MATURATION FACTOR RIMP"/>
    <property type="match status" value="1"/>
</dbReference>
<evidence type="ECO:0000259" key="4">
    <source>
        <dbReference type="Pfam" id="PF02576"/>
    </source>
</evidence>
<dbReference type="SUPFAM" id="SSF74942">
    <property type="entry name" value="YhbC-like, C-terminal domain"/>
    <property type="match status" value="1"/>
</dbReference>
<dbReference type="Proteomes" id="UP000183898">
    <property type="component" value="Unassembled WGS sequence"/>
</dbReference>
<protein>
    <recommendedName>
        <fullName evidence="3">Ribosome maturation factor RimP</fullName>
    </recommendedName>
</protein>
<dbReference type="Gene3D" id="2.30.30.180">
    <property type="entry name" value="Ribosome maturation factor RimP, C-terminal domain"/>
    <property type="match status" value="1"/>
</dbReference>
<evidence type="ECO:0000259" key="5">
    <source>
        <dbReference type="Pfam" id="PF17384"/>
    </source>
</evidence>
<dbReference type="Gene3D" id="3.30.300.70">
    <property type="entry name" value="RimP-like superfamily, N-terminal"/>
    <property type="match status" value="1"/>
</dbReference>
<organism evidence="6">
    <name type="scientific">Nitrosospira multiformis</name>
    <dbReference type="NCBI Taxonomy" id="1231"/>
    <lineage>
        <taxon>Bacteria</taxon>
        <taxon>Pseudomonadati</taxon>
        <taxon>Pseudomonadota</taxon>
        <taxon>Betaproteobacteria</taxon>
        <taxon>Nitrosomonadales</taxon>
        <taxon>Nitrosomonadaceae</taxon>
        <taxon>Nitrosospira</taxon>
    </lineage>
</organism>
<evidence type="ECO:0000256" key="1">
    <source>
        <dbReference type="ARBA" id="ARBA00022490"/>
    </source>
</evidence>
<dbReference type="GO" id="GO:0006412">
    <property type="term" value="P:translation"/>
    <property type="evidence" value="ECO:0007669"/>
    <property type="project" value="TreeGrafter"/>
</dbReference>
<proteinExistence type="inferred from homology"/>
<dbReference type="NCBIfam" id="NF000929">
    <property type="entry name" value="PRK00092.2-1"/>
    <property type="match status" value="1"/>
</dbReference>
<dbReference type="HAMAP" id="MF_01077">
    <property type="entry name" value="RimP"/>
    <property type="match status" value="1"/>
</dbReference>
<name>A0A1H8HBU8_9PROT</name>
<dbReference type="GO" id="GO:0005829">
    <property type="term" value="C:cytosol"/>
    <property type="evidence" value="ECO:0007669"/>
    <property type="project" value="TreeGrafter"/>
</dbReference>
<evidence type="ECO:0000313" key="6">
    <source>
        <dbReference type="EMBL" id="SEN53672.1"/>
    </source>
</evidence>
<reference evidence="6" key="1">
    <citation type="submission" date="2016-10" db="EMBL/GenBank/DDBJ databases">
        <authorList>
            <person name="de Groot N.N."/>
        </authorList>
    </citation>
    <scope>NUCLEOTIDE SEQUENCE [LARGE SCALE GENOMIC DNA]</scope>
    <source>
        <strain evidence="6">Nl18</strain>
    </source>
</reference>
<dbReference type="PANTHER" id="PTHR33867:SF1">
    <property type="entry name" value="RIBOSOME MATURATION FACTOR RIMP"/>
    <property type="match status" value="1"/>
</dbReference>
<evidence type="ECO:0000256" key="2">
    <source>
        <dbReference type="ARBA" id="ARBA00022517"/>
    </source>
</evidence>
<dbReference type="SUPFAM" id="SSF75420">
    <property type="entry name" value="YhbC-like, N-terminal domain"/>
    <property type="match status" value="1"/>
</dbReference>
<dbReference type="EMBL" id="FOCT01000005">
    <property type="protein sequence ID" value="SEN53672.1"/>
    <property type="molecule type" value="Genomic_DNA"/>
</dbReference>
<feature type="domain" description="Ribosome maturation factor RimP N-terminal" evidence="4">
    <location>
        <begin position="6"/>
        <end position="74"/>
    </location>
</feature>
<dbReference type="CDD" id="cd01734">
    <property type="entry name" value="YlxS_C"/>
    <property type="match status" value="1"/>
</dbReference>
<accession>A0A1H8HBU8</accession>
<keyword evidence="1 3" id="KW-0963">Cytoplasm</keyword>
<dbReference type="InterPro" id="IPR035956">
    <property type="entry name" value="RimP_N_sf"/>
</dbReference>
<dbReference type="Pfam" id="PF02576">
    <property type="entry name" value="RimP_N"/>
    <property type="match status" value="1"/>
</dbReference>
<dbReference type="InterPro" id="IPR028989">
    <property type="entry name" value="RimP_N"/>
</dbReference>
<keyword evidence="2 3" id="KW-0690">Ribosome biogenesis</keyword>
<evidence type="ECO:0000256" key="3">
    <source>
        <dbReference type="HAMAP-Rule" id="MF_01077"/>
    </source>
</evidence>
<gene>
    <name evidence="3" type="primary">rimP</name>
    <name evidence="6" type="ORF">SAMN05216404_10595</name>
</gene>
<dbReference type="InterPro" id="IPR036847">
    <property type="entry name" value="RimP_C_sf"/>
</dbReference>
<comment type="function">
    <text evidence="3">Required for maturation of 30S ribosomal subunits.</text>
</comment>